<dbReference type="Pfam" id="PF14689">
    <property type="entry name" value="SPOB_a"/>
    <property type="match status" value="1"/>
</dbReference>
<evidence type="ECO:0000256" key="1">
    <source>
        <dbReference type="ARBA" id="ARBA00022553"/>
    </source>
</evidence>
<dbReference type="STRING" id="378794.GCA_001570625_01931"/>
<dbReference type="InterPro" id="IPR016120">
    <property type="entry name" value="Sig_transdc_His_kin_SpoOB"/>
</dbReference>
<dbReference type="InterPro" id="IPR039506">
    <property type="entry name" value="SPOB_a"/>
</dbReference>
<evidence type="ECO:0000313" key="6">
    <source>
        <dbReference type="Proteomes" id="UP000263273"/>
    </source>
</evidence>
<name>A0A354YUU5_9FIRM</name>
<dbReference type="RefSeq" id="WP_061214384.1">
    <property type="nucleotide sequence ID" value="NZ_DCDX01000082.1"/>
</dbReference>
<accession>A0A354YUU5</accession>
<organism evidence="5 6">
    <name type="scientific">Syntrophomonas wolfei</name>
    <dbReference type="NCBI Taxonomy" id="863"/>
    <lineage>
        <taxon>Bacteria</taxon>
        <taxon>Bacillati</taxon>
        <taxon>Bacillota</taxon>
        <taxon>Clostridia</taxon>
        <taxon>Eubacteriales</taxon>
        <taxon>Syntrophomonadaceae</taxon>
        <taxon>Syntrophomonas</taxon>
    </lineage>
</organism>
<protein>
    <recommendedName>
        <fullName evidence="4">SpoOB alpha-helical domain-containing protein</fullName>
    </recommendedName>
</protein>
<evidence type="ECO:0000256" key="2">
    <source>
        <dbReference type="ARBA" id="ARBA00022679"/>
    </source>
</evidence>
<reference evidence="5 6" key="1">
    <citation type="journal article" date="2018" name="Nat. Biotechnol.">
        <title>A standardized bacterial taxonomy based on genome phylogeny substantially revises the tree of life.</title>
        <authorList>
            <person name="Parks D.H."/>
            <person name="Chuvochina M."/>
            <person name="Waite D.W."/>
            <person name="Rinke C."/>
            <person name="Skarshewski A."/>
            <person name="Chaumeil P.A."/>
            <person name="Hugenholtz P."/>
        </authorList>
    </citation>
    <scope>NUCLEOTIDE SEQUENCE [LARGE SCALE GENOMIC DNA]</scope>
    <source>
        <strain evidence="5">UBA10948</strain>
    </source>
</reference>
<dbReference type="GO" id="GO:0000155">
    <property type="term" value="F:phosphorelay sensor kinase activity"/>
    <property type="evidence" value="ECO:0007669"/>
    <property type="project" value="InterPro"/>
</dbReference>
<feature type="domain" description="SpoOB alpha-helical" evidence="4">
    <location>
        <begin position="2"/>
        <end position="55"/>
    </location>
</feature>
<dbReference type="Proteomes" id="UP000263273">
    <property type="component" value="Unassembled WGS sequence"/>
</dbReference>
<keyword evidence="2" id="KW-0808">Transferase</keyword>
<proteinExistence type="predicted"/>
<evidence type="ECO:0000256" key="3">
    <source>
        <dbReference type="ARBA" id="ARBA00022777"/>
    </source>
</evidence>
<evidence type="ECO:0000259" key="4">
    <source>
        <dbReference type="Pfam" id="PF14689"/>
    </source>
</evidence>
<sequence length="150" mass="17399">MEAKHSMEILRRVRHDFANHLQVVSGYLELGRCQQVKEYIAEIVKDMAEEKKIFEAGLSAKEALYFFEKTLTARELGIILRYKDLEVNSLDLAKLNHKLDEVLNELSDQLKGREEEPVVYLSVHNNEEEITMLFSCTMLAQSLVRISIKE</sequence>
<dbReference type="SUPFAM" id="SSF55890">
    <property type="entry name" value="Sporulation response regulatory protein Spo0B"/>
    <property type="match status" value="1"/>
</dbReference>
<dbReference type="Gene3D" id="1.10.287.130">
    <property type="match status" value="1"/>
</dbReference>
<gene>
    <name evidence="5" type="ORF">DDZ44_00795</name>
</gene>
<evidence type="ECO:0000313" key="5">
    <source>
        <dbReference type="EMBL" id="HBK52461.1"/>
    </source>
</evidence>
<keyword evidence="1" id="KW-0597">Phosphoprotein</keyword>
<comment type="caution">
    <text evidence="5">The sequence shown here is derived from an EMBL/GenBank/DDBJ whole genome shotgun (WGS) entry which is preliminary data.</text>
</comment>
<dbReference type="AlphaFoldDB" id="A0A354YUU5"/>
<keyword evidence="3" id="KW-0418">Kinase</keyword>
<dbReference type="EMBL" id="DNZF01000020">
    <property type="protein sequence ID" value="HBK52461.1"/>
    <property type="molecule type" value="Genomic_DNA"/>
</dbReference>